<dbReference type="AlphaFoldDB" id="A0A5C5XZ65"/>
<dbReference type="GO" id="GO:0102210">
    <property type="term" value="F:rhamnogalacturonan endolyase activity"/>
    <property type="evidence" value="ECO:0007669"/>
    <property type="project" value="UniProtKB-EC"/>
</dbReference>
<dbReference type="InterPro" id="IPR049366">
    <property type="entry name" value="RGL11_C"/>
</dbReference>
<dbReference type="EMBL" id="SJPL01000001">
    <property type="protein sequence ID" value="TWT68677.1"/>
    <property type="molecule type" value="Genomic_DNA"/>
</dbReference>
<dbReference type="Gene3D" id="2.60.40.10">
    <property type="entry name" value="Immunoglobulins"/>
    <property type="match status" value="1"/>
</dbReference>
<dbReference type="CDD" id="cd10318">
    <property type="entry name" value="RGL11"/>
    <property type="match status" value="1"/>
</dbReference>
<evidence type="ECO:0000313" key="3">
    <source>
        <dbReference type="EMBL" id="TWT68677.1"/>
    </source>
</evidence>
<reference evidence="3 4" key="1">
    <citation type="submission" date="2019-02" db="EMBL/GenBank/DDBJ databases">
        <title>Deep-cultivation of Planctomycetes and their phenomic and genomic characterization uncovers novel biology.</title>
        <authorList>
            <person name="Wiegand S."/>
            <person name="Jogler M."/>
            <person name="Boedeker C."/>
            <person name="Pinto D."/>
            <person name="Vollmers J."/>
            <person name="Rivas-Marin E."/>
            <person name="Kohn T."/>
            <person name="Peeters S.H."/>
            <person name="Heuer A."/>
            <person name="Rast P."/>
            <person name="Oberbeckmann S."/>
            <person name="Bunk B."/>
            <person name="Jeske O."/>
            <person name="Meyerdierks A."/>
            <person name="Storesund J.E."/>
            <person name="Kallscheuer N."/>
            <person name="Luecker S."/>
            <person name="Lage O.M."/>
            <person name="Pohl T."/>
            <person name="Merkel B.J."/>
            <person name="Hornburger P."/>
            <person name="Mueller R.-W."/>
            <person name="Bruemmer F."/>
            <person name="Labrenz M."/>
            <person name="Spormann A.M."/>
            <person name="Op Den Camp H."/>
            <person name="Overmann J."/>
            <person name="Amann R."/>
            <person name="Jetten M.S.M."/>
            <person name="Mascher T."/>
            <person name="Medema M.H."/>
            <person name="Devos D.P."/>
            <person name="Kaster A.-K."/>
            <person name="Ovreas L."/>
            <person name="Rohde M."/>
            <person name="Galperin M.Y."/>
            <person name="Jogler C."/>
        </authorList>
    </citation>
    <scope>NUCLEOTIDE SEQUENCE [LARGE SCALE GENOMIC DNA]</scope>
    <source>
        <strain evidence="3 4">Pan14r</strain>
    </source>
</reference>
<feature type="domain" description="Rhamnogalacturonan lyase family 11 C-terminal" evidence="2">
    <location>
        <begin position="137"/>
        <end position="637"/>
    </location>
</feature>
<dbReference type="EC" id="4.2.2.23" evidence="3"/>
<dbReference type="InterPro" id="IPR034641">
    <property type="entry name" value="RGL11"/>
</dbReference>
<evidence type="ECO:0000259" key="2">
    <source>
        <dbReference type="Pfam" id="PF21348"/>
    </source>
</evidence>
<dbReference type="Proteomes" id="UP000317238">
    <property type="component" value="Unassembled WGS sequence"/>
</dbReference>
<dbReference type="Pfam" id="PF21348">
    <property type="entry name" value="RGL11_C"/>
    <property type="match status" value="1"/>
</dbReference>
<dbReference type="Pfam" id="PF18370">
    <property type="entry name" value="RGI_lyase"/>
    <property type="match status" value="1"/>
</dbReference>
<sequence>MQRHLQLLTLFVGTCVLNPAYGQPLDWEDLDRGLVAIQTDQGVFLSWRLLFDDASDVAFDLWRGVGTDSATKLNDQPLRGSTTFLDAAPPASVKVTYGITRTNAPGGITEPQAKKQVSIDLDQAPFGYLEIPTEIPSGYHANDASAGDLDGDGRYELVVHVAGRGHDNSRGGMTDPPLFHAYTLDGQRLWQINLGKNVREGAHYNPFLVFDFDGDGHAEFVCRTSDGTVDGRGQAIGDPSADWRVPLPVTLRDSEGATHRRRLPGDVGKILSGPEYMTVFDGRTGAALDTVTYLPQRAPDNDNPSREQQQQVWGDDYGNRMDRFLAAVAFLDGKHPSIVMSRGYYTRTVIAAWDFRDGQIQKRWVFDSDEVKFDGHHNPWAGQGNHSISVADVDNDGRDEIVFGSMVVDDDGTGLYSTNLGHGDAQHTGDLDPRRPGLETWSIHESNRPEPDFIGSELRDAETGRILFVGRRGRDVARGMAADIDPRYPGAELWGGSRDLWTANGKVIGPAPRSANMAIWWDGDRLRELLDGVRIEKWDHLAHEQKLLFDGPRAGVVANNGSKNNPCLAADLIGDWREELVARSTDNQALRIYVSTIPTQHRQVTLMQDRQYRLGVAWQNVGYNQPPHTRDFISTVVHSQSR</sequence>
<dbReference type="SUPFAM" id="SSF69318">
    <property type="entry name" value="Integrin alpha N-terminal domain"/>
    <property type="match status" value="1"/>
</dbReference>
<organism evidence="3 4">
    <name type="scientific">Crateriforma conspicua</name>
    <dbReference type="NCBI Taxonomy" id="2527996"/>
    <lineage>
        <taxon>Bacteria</taxon>
        <taxon>Pseudomonadati</taxon>
        <taxon>Planctomycetota</taxon>
        <taxon>Planctomycetia</taxon>
        <taxon>Planctomycetales</taxon>
        <taxon>Planctomycetaceae</taxon>
        <taxon>Crateriforma</taxon>
    </lineage>
</organism>
<feature type="domain" description="Rhamnogalacturonan I lyase beta-sheet" evidence="1">
    <location>
        <begin position="27"/>
        <end position="91"/>
    </location>
</feature>
<gene>
    <name evidence="3" type="primary">yesW</name>
    <name evidence="3" type="ORF">Pan14r_09240</name>
</gene>
<dbReference type="InterPro" id="IPR013783">
    <property type="entry name" value="Ig-like_fold"/>
</dbReference>
<evidence type="ECO:0000313" key="4">
    <source>
        <dbReference type="Proteomes" id="UP000317238"/>
    </source>
</evidence>
<comment type="caution">
    <text evidence="3">The sequence shown here is derived from an EMBL/GenBank/DDBJ whole genome shotgun (WGS) entry which is preliminary data.</text>
</comment>
<dbReference type="RefSeq" id="WP_146438446.1">
    <property type="nucleotide sequence ID" value="NZ_SJPL01000001.1"/>
</dbReference>
<proteinExistence type="predicted"/>
<evidence type="ECO:0000259" key="1">
    <source>
        <dbReference type="Pfam" id="PF18370"/>
    </source>
</evidence>
<dbReference type="InterPro" id="IPR041624">
    <property type="entry name" value="RGI_lyase"/>
</dbReference>
<keyword evidence="3" id="KW-0456">Lyase</keyword>
<dbReference type="OrthoDB" id="9802318at2"/>
<keyword evidence="4" id="KW-1185">Reference proteome</keyword>
<dbReference type="InterPro" id="IPR028994">
    <property type="entry name" value="Integrin_alpha_N"/>
</dbReference>
<dbReference type="PANTHER" id="PTHR43118:SF1">
    <property type="entry name" value="RHAMNOGALACTURONAN LYASE (EUROFUNG)"/>
    <property type="match status" value="1"/>
</dbReference>
<protein>
    <submittedName>
        <fullName evidence="3">Rhamnogalacturonan endolyase YesW</fullName>
        <ecNumber evidence="3">4.2.2.23</ecNumber>
    </submittedName>
</protein>
<name>A0A5C5XZ65_9PLAN</name>
<accession>A0A5C5XZ65</accession>
<dbReference type="PANTHER" id="PTHR43118">
    <property type="entry name" value="RHAMNOGALACTURONAN LYASE (EUROFUNG)"/>
    <property type="match status" value="1"/>
</dbReference>